<reference evidence="6" key="1">
    <citation type="submission" date="2015-02" db="EMBL/GenBank/DDBJ databases">
        <title>Genome sequencing for Strongylocentrotus purpuratus.</title>
        <authorList>
            <person name="Murali S."/>
            <person name="Liu Y."/>
            <person name="Vee V."/>
            <person name="English A."/>
            <person name="Wang M."/>
            <person name="Skinner E."/>
            <person name="Han Y."/>
            <person name="Muzny D.M."/>
            <person name="Worley K.C."/>
            <person name="Gibbs R.A."/>
        </authorList>
    </citation>
    <scope>NUCLEOTIDE SEQUENCE</scope>
</reference>
<name>A0A7M7SZ73_STRPU</name>
<dbReference type="EnsemblMetazoa" id="XM_030986337">
    <property type="protein sequence ID" value="XP_030842197"/>
    <property type="gene ID" value="LOC587013"/>
</dbReference>
<evidence type="ECO:0000256" key="2">
    <source>
        <dbReference type="ARBA" id="ARBA00022737"/>
    </source>
</evidence>
<evidence type="ECO:0000256" key="4">
    <source>
        <dbReference type="PROSITE-ProRule" id="PRU00221"/>
    </source>
</evidence>
<dbReference type="GO" id="GO:0040011">
    <property type="term" value="P:locomotion"/>
    <property type="evidence" value="ECO:0000318"/>
    <property type="project" value="GO_Central"/>
</dbReference>
<dbReference type="GO" id="GO:0051015">
    <property type="term" value="F:actin filament binding"/>
    <property type="evidence" value="ECO:0000318"/>
    <property type="project" value="GO_Central"/>
</dbReference>
<keyword evidence="1 4" id="KW-0853">WD repeat</keyword>
<comment type="similarity">
    <text evidence="3">Belongs to the WD repeat AIP1 family.</text>
</comment>
<feature type="repeat" description="WD" evidence="4">
    <location>
        <begin position="186"/>
        <end position="216"/>
    </location>
</feature>
<dbReference type="FunFam" id="2.130.10.10:FF:000102">
    <property type="entry name" value="Actin-interacting protein 1"/>
    <property type="match status" value="1"/>
</dbReference>
<dbReference type="InterPro" id="IPR011047">
    <property type="entry name" value="Quinoprotein_ADH-like_sf"/>
</dbReference>
<dbReference type="SUPFAM" id="SSF50998">
    <property type="entry name" value="Quinoprotein alcohol dehydrogenase-like"/>
    <property type="match status" value="1"/>
</dbReference>
<protein>
    <recommendedName>
        <fullName evidence="7">Actin-interacting protein 1</fullName>
    </recommendedName>
</protein>
<dbReference type="GO" id="GO:0030042">
    <property type="term" value="P:actin filament depolymerization"/>
    <property type="evidence" value="ECO:0000318"/>
    <property type="project" value="GO_Central"/>
</dbReference>
<dbReference type="PROSITE" id="PS00678">
    <property type="entry name" value="WD_REPEATS_1"/>
    <property type="match status" value="1"/>
</dbReference>
<evidence type="ECO:0000313" key="5">
    <source>
        <dbReference type="EnsemblMetazoa" id="XP_030842197"/>
    </source>
</evidence>
<feature type="repeat" description="WD" evidence="4">
    <location>
        <begin position="321"/>
        <end position="362"/>
    </location>
</feature>
<proteinExistence type="inferred from homology"/>
<dbReference type="AlphaFoldDB" id="A0A7M7SZ73"/>
<dbReference type="InterPro" id="IPR015943">
    <property type="entry name" value="WD40/YVTN_repeat-like_dom_sf"/>
</dbReference>
<dbReference type="GO" id="GO:0045214">
    <property type="term" value="P:sarcomere organization"/>
    <property type="evidence" value="ECO:0000318"/>
    <property type="project" value="GO_Central"/>
</dbReference>
<dbReference type="OMA" id="FYQGPPF"/>
<evidence type="ECO:0000256" key="1">
    <source>
        <dbReference type="ARBA" id="ARBA00022574"/>
    </source>
</evidence>
<dbReference type="InterPro" id="IPR019775">
    <property type="entry name" value="WD40_repeat_CS"/>
</dbReference>
<reference evidence="5" key="2">
    <citation type="submission" date="2021-01" db="UniProtKB">
        <authorList>
            <consortium name="EnsemblMetazoa"/>
        </authorList>
    </citation>
    <scope>IDENTIFICATION</scope>
</reference>
<dbReference type="InParanoid" id="A0A7M7SZ73"/>
<dbReference type="KEGG" id="spu:587013"/>
<dbReference type="Proteomes" id="UP000007110">
    <property type="component" value="Unassembled WGS sequence"/>
</dbReference>
<dbReference type="Gene3D" id="2.130.10.10">
    <property type="entry name" value="YVTN repeat-like/Quinoprotein amine dehydrogenase"/>
    <property type="match status" value="2"/>
</dbReference>
<feature type="repeat" description="WD" evidence="4">
    <location>
        <begin position="530"/>
        <end position="571"/>
    </location>
</feature>
<dbReference type="OrthoDB" id="2306at2759"/>
<keyword evidence="6" id="KW-1185">Reference proteome</keyword>
<dbReference type="PANTHER" id="PTHR19856">
    <property type="entry name" value="WD-REPEATCONTAINING PROTEIN WDR1"/>
    <property type="match status" value="1"/>
</dbReference>
<sequence length="607" mass="66311">MAAKIQKTGIWSSNPGTVRGAQTCLEGDPKGKKMLYLNGNNVIIRDIEDPTQVTIFNDHARATTSARWAPSGYYVASADERGMLKIWDPNNIGEAKVKEYQPISGPIMDMAWTEDSKRLVVVGEGRENGGAALIVDTGTSCGTISTLGRTSTCDVRQKRPYRAVIGADSYVVKLFEGPPFKYKSQYQEHNNFVQKVRYAPNGEMFVSGGSDGKLFLRGGDQGELLKDLGETREKGKAHIGSIYGISWSDDSKKILTSSADKTAKIWDVETGQAVTEFTFGTDLEHQQLGCLWQGDFLLSLSLSGNINYLDPNDPSKPCRIVQGHQKRIVSIAVNEDRSKVFAGSYDGVTTWWDSKTGLAKTVEGRKKPTLITQIDYKEGKLSTVGMDDTMRLIDDQTLEYMDDSCGLDSQPQSVCRGSGGLTVVGGIQKVTIVRGSNKASVLEVTYNGTAVDIHPNQSEVAIGDEMGNIHVYTLAGDTLTEKTSFKAHCEAITRCRYSPGGEYLAVASASKAVEVYHHHCDYAQDLDRKNYKHNAKITDLAWSPDGKHYATTALDGSVYVWGLEKPNPIQAMKVHGRAATNCVVWLDNASFVTGGDDACLRTASVTF</sequence>
<dbReference type="GO" id="GO:0030864">
    <property type="term" value="C:cortical actin cytoskeleton"/>
    <property type="evidence" value="ECO:0000318"/>
    <property type="project" value="GO_Central"/>
</dbReference>
<organism evidence="5 6">
    <name type="scientific">Strongylocentrotus purpuratus</name>
    <name type="common">Purple sea urchin</name>
    <dbReference type="NCBI Taxonomy" id="7668"/>
    <lineage>
        <taxon>Eukaryota</taxon>
        <taxon>Metazoa</taxon>
        <taxon>Echinodermata</taxon>
        <taxon>Eleutherozoa</taxon>
        <taxon>Echinozoa</taxon>
        <taxon>Echinoidea</taxon>
        <taxon>Euechinoidea</taxon>
        <taxon>Echinacea</taxon>
        <taxon>Camarodonta</taxon>
        <taxon>Echinidea</taxon>
        <taxon>Strongylocentrotidae</taxon>
        <taxon>Strongylocentrotus</taxon>
    </lineage>
</organism>
<accession>A0A7M7SZ73</accession>
<feature type="repeat" description="WD" evidence="4">
    <location>
        <begin position="56"/>
        <end position="88"/>
    </location>
</feature>
<evidence type="ECO:0008006" key="7">
    <source>
        <dbReference type="Google" id="ProtNLM"/>
    </source>
</evidence>
<dbReference type="PANTHER" id="PTHR19856:SF0">
    <property type="entry name" value="WD REPEAT-CONTAINING PROTEIN 1"/>
    <property type="match status" value="1"/>
</dbReference>
<evidence type="ECO:0000313" key="6">
    <source>
        <dbReference type="Proteomes" id="UP000007110"/>
    </source>
</evidence>
<evidence type="ECO:0000256" key="3">
    <source>
        <dbReference type="ARBA" id="ARBA00038366"/>
    </source>
</evidence>
<dbReference type="PROSITE" id="PS50294">
    <property type="entry name" value="WD_REPEATS_REGION"/>
    <property type="match status" value="4"/>
</dbReference>
<dbReference type="GeneID" id="587013"/>
<dbReference type="InterPro" id="IPR001680">
    <property type="entry name" value="WD40_rpt"/>
</dbReference>
<dbReference type="SMART" id="SM00320">
    <property type="entry name" value="WD40"/>
    <property type="match status" value="9"/>
</dbReference>
<dbReference type="RefSeq" id="XP_030842197.1">
    <property type="nucleotide sequence ID" value="XM_030986337.1"/>
</dbReference>
<feature type="repeat" description="WD" evidence="4">
    <location>
        <begin position="235"/>
        <end position="276"/>
    </location>
</feature>
<keyword evidence="2" id="KW-0677">Repeat</keyword>
<dbReference type="CTD" id="9948"/>
<dbReference type="PROSITE" id="PS50082">
    <property type="entry name" value="WD_REPEATS_2"/>
    <property type="match status" value="5"/>
</dbReference>
<dbReference type="Pfam" id="PF00400">
    <property type="entry name" value="WD40"/>
    <property type="match status" value="6"/>
</dbReference>